<keyword evidence="3" id="KW-1185">Reference proteome</keyword>
<name>A0ABR8CDP7_9CYAN</name>
<organism evidence="2 3">
    <name type="scientific">Phormidium tenue FACHB-1050</name>
    <dbReference type="NCBI Taxonomy" id="2692857"/>
    <lineage>
        <taxon>Bacteria</taxon>
        <taxon>Bacillati</taxon>
        <taxon>Cyanobacteriota</taxon>
        <taxon>Cyanophyceae</taxon>
        <taxon>Oscillatoriophycideae</taxon>
        <taxon>Oscillatoriales</taxon>
        <taxon>Oscillatoriaceae</taxon>
        <taxon>Phormidium</taxon>
    </lineage>
</organism>
<gene>
    <name evidence="2" type="ORF">H6G05_12385</name>
</gene>
<dbReference type="Proteomes" id="UP000618445">
    <property type="component" value="Unassembled WGS sequence"/>
</dbReference>
<dbReference type="SUPFAM" id="SSF56925">
    <property type="entry name" value="OMPA-like"/>
    <property type="match status" value="1"/>
</dbReference>
<proteinExistence type="predicted"/>
<evidence type="ECO:0008006" key="4">
    <source>
        <dbReference type="Google" id="ProtNLM"/>
    </source>
</evidence>
<comment type="caution">
    <text evidence="2">The sequence shown here is derived from an EMBL/GenBank/DDBJ whole genome shotgun (WGS) entry which is preliminary data.</text>
</comment>
<accession>A0ABR8CDP7</accession>
<evidence type="ECO:0000313" key="2">
    <source>
        <dbReference type="EMBL" id="MBD2317639.1"/>
    </source>
</evidence>
<keyword evidence="1" id="KW-0732">Signal</keyword>
<protein>
    <recommendedName>
        <fullName evidence="4">Outer membrane protein beta-barrel domain-containing protein</fullName>
    </recommendedName>
</protein>
<dbReference type="InterPro" id="IPR011250">
    <property type="entry name" value="OMP/PagP_B-barrel"/>
</dbReference>
<feature type="signal peptide" evidence="1">
    <location>
        <begin position="1"/>
        <end position="23"/>
    </location>
</feature>
<evidence type="ECO:0000313" key="3">
    <source>
        <dbReference type="Proteomes" id="UP000618445"/>
    </source>
</evidence>
<dbReference type="RefSeq" id="WP_190578469.1">
    <property type="nucleotide sequence ID" value="NZ_CAWPQU010000010.1"/>
</dbReference>
<sequence>MKIYLLSSLTLLMFSNLVSVAKAETINNSNCGWVKDCAIAVKKNEVAKPITPSIKLEQVENSIQLSEDKIPTVATLTENSQGKATSLKGSAITISQIVPPTDSNGNLIFRSTRSGPSYLGVGANFGVTGGSDLGGTSFAIISKLGLTEVISVRPSVLILRDFATILLPVTYDLAPQQSLGDLQFSPYLGGGIAINTGSNSSVGPMLTAGLDIPLSSRFTINVAANLAFLRTTDLGILVGIGYNF</sequence>
<feature type="chain" id="PRO_5047445546" description="Outer membrane protein beta-barrel domain-containing protein" evidence="1">
    <location>
        <begin position="24"/>
        <end position="244"/>
    </location>
</feature>
<reference evidence="2 3" key="1">
    <citation type="journal article" date="2020" name="ISME J.">
        <title>Comparative genomics reveals insights into cyanobacterial evolution and habitat adaptation.</title>
        <authorList>
            <person name="Chen M.Y."/>
            <person name="Teng W.K."/>
            <person name="Zhao L."/>
            <person name="Hu C.X."/>
            <person name="Zhou Y.K."/>
            <person name="Han B.P."/>
            <person name="Song L.R."/>
            <person name="Shu W.S."/>
        </authorList>
    </citation>
    <scope>NUCLEOTIDE SEQUENCE [LARGE SCALE GENOMIC DNA]</scope>
    <source>
        <strain evidence="2 3">FACHB-1050</strain>
    </source>
</reference>
<dbReference type="EMBL" id="JACJQY010000018">
    <property type="protein sequence ID" value="MBD2317639.1"/>
    <property type="molecule type" value="Genomic_DNA"/>
</dbReference>
<evidence type="ECO:0000256" key="1">
    <source>
        <dbReference type="SAM" id="SignalP"/>
    </source>
</evidence>